<dbReference type="OrthoDB" id="6343684at2759"/>
<protein>
    <recommendedName>
        <fullName evidence="6">Pupal cuticle protein Edg-78E</fullName>
    </recommendedName>
</protein>
<reference evidence="4 5" key="1">
    <citation type="submission" date="2020-11" db="EMBL/GenBank/DDBJ databases">
        <authorList>
            <person name="Wallbank WR R."/>
            <person name="Pardo Diaz C."/>
            <person name="Kozak K."/>
            <person name="Martin S."/>
            <person name="Jiggins C."/>
            <person name="Moest M."/>
            <person name="Warren A I."/>
            <person name="Generalovic N T."/>
            <person name="Byers J.R.P. K."/>
            <person name="Montejo-Kovacevich G."/>
            <person name="Yen C E."/>
        </authorList>
    </citation>
    <scope>NUCLEOTIDE SEQUENCE [LARGE SCALE GENOMIC DNA]</scope>
</reference>
<dbReference type="InterPro" id="IPR000618">
    <property type="entry name" value="Insect_cuticle"/>
</dbReference>
<gene>
    <name evidence="4" type="ORF">HERILL_LOCUS13173</name>
</gene>
<dbReference type="PANTHER" id="PTHR10380">
    <property type="entry name" value="CUTICLE PROTEIN"/>
    <property type="match status" value="1"/>
</dbReference>
<dbReference type="GO" id="GO:0008010">
    <property type="term" value="F:structural constituent of chitin-based larval cuticle"/>
    <property type="evidence" value="ECO:0007669"/>
    <property type="project" value="TreeGrafter"/>
</dbReference>
<name>A0A7R8V0Q3_HERIL</name>
<dbReference type="InterPro" id="IPR031311">
    <property type="entry name" value="CHIT_BIND_RR_consensus"/>
</dbReference>
<accession>A0A7R8V0Q3</accession>
<dbReference type="PANTHER" id="PTHR10380:SF238">
    <property type="entry name" value="CUTICULAR PROTEIN 65EA-RELATED"/>
    <property type="match status" value="1"/>
</dbReference>
<keyword evidence="3" id="KW-0732">Signal</keyword>
<evidence type="ECO:0000256" key="1">
    <source>
        <dbReference type="ARBA" id="ARBA00022460"/>
    </source>
</evidence>
<dbReference type="GO" id="GO:0062129">
    <property type="term" value="C:chitin-based extracellular matrix"/>
    <property type="evidence" value="ECO:0007669"/>
    <property type="project" value="TreeGrafter"/>
</dbReference>
<keyword evidence="5" id="KW-1185">Reference proteome</keyword>
<dbReference type="InParanoid" id="A0A7R8V0Q3"/>
<sequence length="129" mass="13874">MLKSIIFAVALGVALAQAPLPQHYSTPEATAQIKSFGSDIAPDGSYQYAFETTNGISQQEQGVGGHHAQGASSYVSPEGVPIQLTYTADENGFHPQGAHIPPVPDYILRALEWIAAHPYQGEDYNVKKH</sequence>
<dbReference type="InterPro" id="IPR050468">
    <property type="entry name" value="Cuticle_Struct_Prot"/>
</dbReference>
<dbReference type="Pfam" id="PF00379">
    <property type="entry name" value="Chitin_bind_4"/>
    <property type="match status" value="1"/>
</dbReference>
<evidence type="ECO:0000313" key="5">
    <source>
        <dbReference type="Proteomes" id="UP000594454"/>
    </source>
</evidence>
<evidence type="ECO:0000256" key="2">
    <source>
        <dbReference type="PROSITE-ProRule" id="PRU00497"/>
    </source>
</evidence>
<evidence type="ECO:0000313" key="4">
    <source>
        <dbReference type="EMBL" id="CAD7090706.1"/>
    </source>
</evidence>
<dbReference type="PROSITE" id="PS51155">
    <property type="entry name" value="CHIT_BIND_RR_2"/>
    <property type="match status" value="1"/>
</dbReference>
<dbReference type="PRINTS" id="PR00947">
    <property type="entry name" value="CUTICLE"/>
</dbReference>
<dbReference type="EMBL" id="LR899013">
    <property type="protein sequence ID" value="CAD7090706.1"/>
    <property type="molecule type" value="Genomic_DNA"/>
</dbReference>
<feature type="chain" id="PRO_5031359321" description="Pupal cuticle protein Edg-78E" evidence="3">
    <location>
        <begin position="17"/>
        <end position="129"/>
    </location>
</feature>
<feature type="signal peptide" evidence="3">
    <location>
        <begin position="1"/>
        <end position="16"/>
    </location>
</feature>
<dbReference type="FunCoup" id="A0A7R8V0Q3">
    <property type="interactions" value="1"/>
</dbReference>
<evidence type="ECO:0008006" key="6">
    <source>
        <dbReference type="Google" id="ProtNLM"/>
    </source>
</evidence>
<dbReference type="Proteomes" id="UP000594454">
    <property type="component" value="Chromosome 5"/>
</dbReference>
<proteinExistence type="predicted"/>
<dbReference type="PROSITE" id="PS00233">
    <property type="entry name" value="CHIT_BIND_RR_1"/>
    <property type="match status" value="1"/>
</dbReference>
<dbReference type="AlphaFoldDB" id="A0A7R8V0Q3"/>
<organism evidence="4 5">
    <name type="scientific">Hermetia illucens</name>
    <name type="common">Black soldier fly</name>
    <dbReference type="NCBI Taxonomy" id="343691"/>
    <lineage>
        <taxon>Eukaryota</taxon>
        <taxon>Metazoa</taxon>
        <taxon>Ecdysozoa</taxon>
        <taxon>Arthropoda</taxon>
        <taxon>Hexapoda</taxon>
        <taxon>Insecta</taxon>
        <taxon>Pterygota</taxon>
        <taxon>Neoptera</taxon>
        <taxon>Endopterygota</taxon>
        <taxon>Diptera</taxon>
        <taxon>Brachycera</taxon>
        <taxon>Stratiomyomorpha</taxon>
        <taxon>Stratiomyidae</taxon>
        <taxon>Hermetiinae</taxon>
        <taxon>Hermetia</taxon>
    </lineage>
</organism>
<evidence type="ECO:0000256" key="3">
    <source>
        <dbReference type="SAM" id="SignalP"/>
    </source>
</evidence>
<keyword evidence="1 2" id="KW-0193">Cuticle</keyword>